<reference evidence="2" key="3">
    <citation type="journal article" date="2018" name="Aquaculture">
        <title>Complete genome sequence of a white spot syndrome virus associated with a disease incursion in Australia.</title>
        <authorList>
            <person name="Oakey J."/>
            <person name="Smith C.S."/>
        </authorList>
    </citation>
    <scope>NUCLEOTIDE SEQUENCE [LARGE SCALE GENOMIC DNA]</scope>
    <source>
        <strain evidence="2">WSSV-AU</strain>
    </source>
</reference>
<protein>
    <submittedName>
        <fullName evidence="2">ORF933</fullName>
    </submittedName>
    <submittedName>
        <fullName evidence="1">Wsv376</fullName>
    </submittedName>
</protein>
<proteinExistence type="predicted"/>
<reference evidence="1" key="1">
    <citation type="submission" date="2012-08" db="EMBL/GenBank/DDBJ databases">
        <title>Cassytha pubescens and C. glabella (Lauraceae) are not disjunctly distributed between Australia and the Ryukyu Archipelago of Japan - evidence from morphological and molecular data.</title>
        <authorList>
            <person name="Kokubugata G."/>
            <person name="Nakamura K."/>
            <person name="Forster P.I."/>
            <person name="Wilson G.W."/>
            <person name="Holland A.E."/>
            <person name="Hirayama Y."/>
            <person name="Yokota M."/>
        </authorList>
    </citation>
    <scope>NUCLEOTIDE SEQUENCE</scope>
    <source>
        <strain evidence="1">K-LV1</strain>
    </source>
</reference>
<dbReference type="Proteomes" id="UP000277283">
    <property type="component" value="Segment"/>
</dbReference>
<evidence type="ECO:0000313" key="3">
    <source>
        <dbReference type="Proteomes" id="UP000277283"/>
    </source>
</evidence>
<sequence length="215" mass="23973">MLLISLAMGTGDFPLSNIMCLTSKGVVLKLSTASITLALLLFIRRPLDASTRDMRRERGTLLVLAPEEMAPTPPGVISIDLFKSWKASLSCLVSILFSISHKSRASSFSFIWRIEDIVLRWMARASGLPATIFPPPSISNLLLISTVLSRIVPRTISAAATFPSWLVVTGMEEERRKELKKEEPAATWLSPIDRRLASLLMREIVLMRLDFMSEE</sequence>
<dbReference type="EMBL" id="MF768985">
    <property type="protein sequence ID" value="ATU83461.1"/>
    <property type="molecule type" value="Genomic_DNA"/>
</dbReference>
<gene>
    <name evidence="1" type="ORF">wssv_03760</name>
</gene>
<dbReference type="EMBL" id="JX515788">
    <property type="protein sequence ID" value="AFX59753.1"/>
    <property type="molecule type" value="Genomic_DNA"/>
</dbReference>
<reference evidence="3" key="2">
    <citation type="submission" date="2012-08" db="EMBL/GenBank/DDBJ databases">
        <authorList>
            <person name="Choi T.-J."/>
        </authorList>
    </citation>
    <scope>NUCLEOTIDE SEQUENCE [LARGE SCALE GENOMIC DNA]</scope>
    <source>
        <strain evidence="3">K-LV1</strain>
    </source>
</reference>
<accession>K7WHU8</accession>
<organism evidence="1 3">
    <name type="scientific">White spot syndrome virus</name>
    <dbReference type="NCBI Taxonomy" id="342409"/>
    <lineage>
        <taxon>Viruses</taxon>
        <taxon>Viruses incertae sedis</taxon>
        <taxon>Naldaviricetes</taxon>
        <taxon>Nimaviridae</taxon>
        <taxon>Whispovirus</taxon>
    </lineage>
</organism>
<evidence type="ECO:0000313" key="2">
    <source>
        <dbReference type="EMBL" id="ATU83461.1"/>
    </source>
</evidence>
<dbReference type="Proteomes" id="UP000267516">
    <property type="component" value="Segment"/>
</dbReference>
<name>K7WHU8_9VIRU</name>
<evidence type="ECO:0000313" key="1">
    <source>
        <dbReference type="EMBL" id="AFX59753.1"/>
    </source>
</evidence>